<dbReference type="InterPro" id="IPR050469">
    <property type="entry name" value="Diguanylate_Cyclase"/>
</dbReference>
<gene>
    <name evidence="6" type="ORF">BJD16_17165</name>
</gene>
<keyword evidence="4" id="KW-0175">Coiled coil</keyword>
<protein>
    <recommendedName>
        <fullName evidence="2">diguanylate cyclase</fullName>
        <ecNumber evidence="2">2.7.7.65</ecNumber>
    </recommendedName>
</protein>
<dbReference type="CDD" id="cd01949">
    <property type="entry name" value="GGDEF"/>
    <property type="match status" value="1"/>
</dbReference>
<comment type="catalytic activity">
    <reaction evidence="3">
        <text>2 GTP = 3',3'-c-di-GMP + 2 diphosphate</text>
        <dbReference type="Rhea" id="RHEA:24898"/>
        <dbReference type="ChEBI" id="CHEBI:33019"/>
        <dbReference type="ChEBI" id="CHEBI:37565"/>
        <dbReference type="ChEBI" id="CHEBI:58805"/>
        <dbReference type="EC" id="2.7.7.65"/>
    </reaction>
</comment>
<reference evidence="6 7" key="1">
    <citation type="submission" date="2016-09" db="EMBL/GenBank/DDBJ databases">
        <title>Draft Genome Sequence of Aeromonas sobria Strain 08005, Isolated from Sick Rana catesbeiana.</title>
        <authorList>
            <person name="Yang Q."/>
        </authorList>
    </citation>
    <scope>NUCLEOTIDE SEQUENCE [LARGE SCALE GENOMIC DNA]</scope>
    <source>
        <strain evidence="6 7">08005</strain>
    </source>
</reference>
<feature type="domain" description="GGDEF" evidence="5">
    <location>
        <begin position="410"/>
        <end position="546"/>
    </location>
</feature>
<dbReference type="STRING" id="646.BJD16_17165"/>
<dbReference type="GO" id="GO:0005886">
    <property type="term" value="C:plasma membrane"/>
    <property type="evidence" value="ECO:0007669"/>
    <property type="project" value="TreeGrafter"/>
</dbReference>
<proteinExistence type="predicted"/>
<dbReference type="NCBIfam" id="TIGR00254">
    <property type="entry name" value="GGDEF"/>
    <property type="match status" value="1"/>
</dbReference>
<dbReference type="Gene3D" id="3.30.450.40">
    <property type="match status" value="2"/>
</dbReference>
<dbReference type="GO" id="GO:0043709">
    <property type="term" value="P:cell adhesion involved in single-species biofilm formation"/>
    <property type="evidence" value="ECO:0007669"/>
    <property type="project" value="TreeGrafter"/>
</dbReference>
<name>A0A1S2CQK5_AERSO</name>
<evidence type="ECO:0000256" key="1">
    <source>
        <dbReference type="ARBA" id="ARBA00001946"/>
    </source>
</evidence>
<dbReference type="Proteomes" id="UP000179934">
    <property type="component" value="Unassembled WGS sequence"/>
</dbReference>
<dbReference type="InterPro" id="IPR029016">
    <property type="entry name" value="GAF-like_dom_sf"/>
</dbReference>
<dbReference type="PANTHER" id="PTHR45138:SF9">
    <property type="entry name" value="DIGUANYLATE CYCLASE DGCM-RELATED"/>
    <property type="match status" value="1"/>
</dbReference>
<feature type="coiled-coil region" evidence="4">
    <location>
        <begin position="337"/>
        <end position="382"/>
    </location>
</feature>
<evidence type="ECO:0000313" key="6">
    <source>
        <dbReference type="EMBL" id="OHY91010.1"/>
    </source>
</evidence>
<dbReference type="SUPFAM" id="SSF55781">
    <property type="entry name" value="GAF domain-like"/>
    <property type="match status" value="2"/>
</dbReference>
<dbReference type="GO" id="GO:0052621">
    <property type="term" value="F:diguanylate cyclase activity"/>
    <property type="evidence" value="ECO:0007669"/>
    <property type="project" value="UniProtKB-EC"/>
</dbReference>
<dbReference type="PROSITE" id="PS50887">
    <property type="entry name" value="GGDEF"/>
    <property type="match status" value="1"/>
</dbReference>
<dbReference type="SMART" id="SM00267">
    <property type="entry name" value="GGDEF"/>
    <property type="match status" value="1"/>
</dbReference>
<organism evidence="6 7">
    <name type="scientific">Aeromonas sobria</name>
    <dbReference type="NCBI Taxonomy" id="646"/>
    <lineage>
        <taxon>Bacteria</taxon>
        <taxon>Pseudomonadati</taxon>
        <taxon>Pseudomonadota</taxon>
        <taxon>Gammaproteobacteria</taxon>
        <taxon>Aeromonadales</taxon>
        <taxon>Aeromonadaceae</taxon>
        <taxon>Aeromonas</taxon>
    </lineage>
</organism>
<dbReference type="InterPro" id="IPR043128">
    <property type="entry name" value="Rev_trsase/Diguanyl_cyclase"/>
</dbReference>
<dbReference type="AlphaFoldDB" id="A0A1S2CQK5"/>
<dbReference type="PANTHER" id="PTHR45138">
    <property type="entry name" value="REGULATORY COMPONENTS OF SENSORY TRANSDUCTION SYSTEM"/>
    <property type="match status" value="1"/>
</dbReference>
<dbReference type="RefSeq" id="WP_042019512.1">
    <property type="nucleotide sequence ID" value="NZ_CDBW01000012.1"/>
</dbReference>
<dbReference type="GeneID" id="58921520"/>
<dbReference type="OrthoDB" id="9803824at2"/>
<dbReference type="InterPro" id="IPR000160">
    <property type="entry name" value="GGDEF_dom"/>
</dbReference>
<dbReference type="InterPro" id="IPR029787">
    <property type="entry name" value="Nucleotide_cyclase"/>
</dbReference>
<accession>A0A1S2CQK5</accession>
<dbReference type="Gene3D" id="3.30.70.270">
    <property type="match status" value="1"/>
</dbReference>
<dbReference type="Pfam" id="PF00990">
    <property type="entry name" value="GGDEF"/>
    <property type="match status" value="1"/>
</dbReference>
<dbReference type="FunFam" id="3.30.70.270:FF:000001">
    <property type="entry name" value="Diguanylate cyclase domain protein"/>
    <property type="match status" value="1"/>
</dbReference>
<dbReference type="SUPFAM" id="SSF55073">
    <property type="entry name" value="Nucleotide cyclase"/>
    <property type="match status" value="1"/>
</dbReference>
<evidence type="ECO:0000259" key="5">
    <source>
        <dbReference type="PROSITE" id="PS50887"/>
    </source>
</evidence>
<evidence type="ECO:0000313" key="7">
    <source>
        <dbReference type="Proteomes" id="UP000179934"/>
    </source>
</evidence>
<evidence type="ECO:0000256" key="3">
    <source>
        <dbReference type="ARBA" id="ARBA00034247"/>
    </source>
</evidence>
<dbReference type="EMBL" id="MKFU01000024">
    <property type="protein sequence ID" value="OHY91010.1"/>
    <property type="molecule type" value="Genomic_DNA"/>
</dbReference>
<sequence length="546" mass="62626">MQAWDPEHFSNFAQLCEVSLATIHEKTDAECLYLWLKTPEPQLYSFQLDQGLTTLDLAHLAQLPLPHHLIDQALDKGQLVIEQIHQPSNSDKNAISVQPRLRACFPLKRHLRLEGVIYLETHRRIDRLSSRQHQGIQLLIHYLTAELSNHLLSSQVDQERVQRQHTQTDLVQSQALQGSFLNMLQALHMVCITLSRSRSENQLLRDAVLLARQELQFDRVAIFLIAPDGKTMHGTWGTSEEGELVDEHAFISPIPEHPTVQEALKRKDYVLVLEDAPLYYEQQQVGRGWNAMVSLWDGATPIGWIAADNLLWHRPLKAYQSEIFKQYAAMLSQLLIRQRTQDQLEQLNHQLEARVTERTIQLANTNRALEEANHRLSLLSLEDPLTGIANRRQWNITMQREWEWARRTQNPLAVLMIDVDQFKAYNDHFGHAKGDLCLQQVAQVLRDAERRCTNLVARYGGEEFVILLCAPQPGEAEQLAALIHSELAQLKLPHPASRVADFITVSIGFSYLVPSRHEAWQTLIEQADQALYHAKAQGRARTLAYR</sequence>
<evidence type="ECO:0000256" key="4">
    <source>
        <dbReference type="SAM" id="Coils"/>
    </source>
</evidence>
<dbReference type="EC" id="2.7.7.65" evidence="2"/>
<comment type="cofactor">
    <cofactor evidence="1">
        <name>Mg(2+)</name>
        <dbReference type="ChEBI" id="CHEBI:18420"/>
    </cofactor>
</comment>
<evidence type="ECO:0000256" key="2">
    <source>
        <dbReference type="ARBA" id="ARBA00012528"/>
    </source>
</evidence>
<comment type="caution">
    <text evidence="6">The sequence shown here is derived from an EMBL/GenBank/DDBJ whole genome shotgun (WGS) entry which is preliminary data.</text>
</comment>
<dbReference type="GO" id="GO:1902201">
    <property type="term" value="P:negative regulation of bacterial-type flagellum-dependent cell motility"/>
    <property type="evidence" value="ECO:0007669"/>
    <property type="project" value="TreeGrafter"/>
</dbReference>